<dbReference type="Pfam" id="PF01135">
    <property type="entry name" value="PCMT"/>
    <property type="match status" value="1"/>
</dbReference>
<comment type="subcellular location">
    <subcellularLocation>
        <location evidence="1">Cytoplasm</location>
    </subcellularLocation>
</comment>
<accession>A0A7C1T5J6</accession>
<keyword evidence="5" id="KW-0963">Cytoplasm</keyword>
<gene>
    <name evidence="12" type="ORF">ENP70_17755</name>
</gene>
<evidence type="ECO:0000256" key="1">
    <source>
        <dbReference type="ARBA" id="ARBA00004496"/>
    </source>
</evidence>
<dbReference type="GO" id="GO:0004719">
    <property type="term" value="F:protein-L-isoaspartate (D-aspartate) O-methyltransferase activity"/>
    <property type="evidence" value="ECO:0007669"/>
    <property type="project" value="UniProtKB-EC"/>
</dbReference>
<dbReference type="EMBL" id="DSKI01000912">
    <property type="protein sequence ID" value="HEB45486.1"/>
    <property type="molecule type" value="Genomic_DNA"/>
</dbReference>
<evidence type="ECO:0000313" key="12">
    <source>
        <dbReference type="EMBL" id="HEB45486.1"/>
    </source>
</evidence>
<dbReference type="PANTHER" id="PTHR11579:SF0">
    <property type="entry name" value="PROTEIN-L-ISOASPARTATE(D-ASPARTATE) O-METHYLTRANSFERASE"/>
    <property type="match status" value="1"/>
</dbReference>
<dbReference type="InterPro" id="IPR000682">
    <property type="entry name" value="PCMT"/>
</dbReference>
<evidence type="ECO:0000256" key="2">
    <source>
        <dbReference type="ARBA" id="ARBA00005369"/>
    </source>
</evidence>
<evidence type="ECO:0000256" key="8">
    <source>
        <dbReference type="ARBA" id="ARBA00022691"/>
    </source>
</evidence>
<protein>
    <recommendedName>
        <fullName evidence="4">Protein-L-isoaspartate O-methyltransferase</fullName>
        <ecNumber evidence="3">2.1.1.77</ecNumber>
    </recommendedName>
    <alternativeName>
        <fullName evidence="11">L-isoaspartyl protein carboxyl methyltransferase</fullName>
    </alternativeName>
    <alternativeName>
        <fullName evidence="9">Protein L-isoaspartyl methyltransferase</fullName>
    </alternativeName>
    <alternativeName>
        <fullName evidence="10">Protein-beta-aspartate methyltransferase</fullName>
    </alternativeName>
</protein>
<sequence>MTTLAETFAQQVTFGTAQTRRPSLVAAFSEVSREKFAGPGPYALTSMLPGRSGYIESERVEDLYQDVLVALDMPRRINIGQPSLWAHIFAQAEIDPGMTVFQSGSGSGYYTAVIARIVGAGGQIFFEEIDAPLASASKANLSDVGNATYTAEMQRPFDRAFYFYGCSRIRLSILRLTKEGGRIVLPATNKQGRGRMLTIARLGQEYHFSLGQPIFFIPDANYPQAGVEPRIPTSDSWSLPMEVVSSRHYDGWIDLASIGPSED</sequence>
<organism evidence="12">
    <name type="scientific">Agrobacterium albertimagni</name>
    <dbReference type="NCBI Taxonomy" id="147266"/>
    <lineage>
        <taxon>Bacteria</taxon>
        <taxon>Pseudomonadati</taxon>
        <taxon>Pseudomonadota</taxon>
        <taxon>Alphaproteobacteria</taxon>
        <taxon>Hyphomicrobiales</taxon>
        <taxon>Rhizobiaceae</taxon>
        <taxon>Rhizobium/Agrobacterium group</taxon>
        <taxon>Agrobacterium</taxon>
    </lineage>
</organism>
<comment type="similarity">
    <text evidence="2">Belongs to the methyltransferase superfamily. L-isoaspartyl/D-aspartyl protein methyltransferase family.</text>
</comment>
<dbReference type="SUPFAM" id="SSF53335">
    <property type="entry name" value="S-adenosyl-L-methionine-dependent methyltransferases"/>
    <property type="match status" value="1"/>
</dbReference>
<dbReference type="Gene3D" id="3.40.50.150">
    <property type="entry name" value="Vaccinia Virus protein VP39"/>
    <property type="match status" value="1"/>
</dbReference>
<dbReference type="InterPro" id="IPR029063">
    <property type="entry name" value="SAM-dependent_MTases_sf"/>
</dbReference>
<dbReference type="GO" id="GO:0032259">
    <property type="term" value="P:methylation"/>
    <property type="evidence" value="ECO:0007669"/>
    <property type="project" value="UniProtKB-KW"/>
</dbReference>
<dbReference type="AlphaFoldDB" id="A0A7C1T5J6"/>
<evidence type="ECO:0000256" key="4">
    <source>
        <dbReference type="ARBA" id="ARBA00013346"/>
    </source>
</evidence>
<evidence type="ECO:0000256" key="10">
    <source>
        <dbReference type="ARBA" id="ARBA00031323"/>
    </source>
</evidence>
<evidence type="ECO:0000256" key="5">
    <source>
        <dbReference type="ARBA" id="ARBA00022490"/>
    </source>
</evidence>
<proteinExistence type="inferred from homology"/>
<dbReference type="EC" id="2.1.1.77" evidence="3"/>
<evidence type="ECO:0000256" key="7">
    <source>
        <dbReference type="ARBA" id="ARBA00022679"/>
    </source>
</evidence>
<keyword evidence="8" id="KW-0949">S-adenosyl-L-methionine</keyword>
<evidence type="ECO:0000256" key="6">
    <source>
        <dbReference type="ARBA" id="ARBA00022603"/>
    </source>
</evidence>
<keyword evidence="6" id="KW-0489">Methyltransferase</keyword>
<evidence type="ECO:0000256" key="11">
    <source>
        <dbReference type="ARBA" id="ARBA00031350"/>
    </source>
</evidence>
<evidence type="ECO:0000256" key="3">
    <source>
        <dbReference type="ARBA" id="ARBA00011890"/>
    </source>
</evidence>
<name>A0A7C1T5J6_9HYPH</name>
<comment type="caution">
    <text evidence="12">The sequence shown here is derived from an EMBL/GenBank/DDBJ whole genome shotgun (WGS) entry which is preliminary data.</text>
</comment>
<reference evidence="12" key="1">
    <citation type="journal article" date="2020" name="mSystems">
        <title>Genome- and Community-Level Interaction Insights into Carbon Utilization and Element Cycling Functions of Hydrothermarchaeota in Hydrothermal Sediment.</title>
        <authorList>
            <person name="Zhou Z."/>
            <person name="Liu Y."/>
            <person name="Xu W."/>
            <person name="Pan J."/>
            <person name="Luo Z.H."/>
            <person name="Li M."/>
        </authorList>
    </citation>
    <scope>NUCLEOTIDE SEQUENCE [LARGE SCALE GENOMIC DNA]</scope>
    <source>
        <strain evidence="12">SpSt-243</strain>
    </source>
</reference>
<keyword evidence="7" id="KW-0808">Transferase</keyword>
<dbReference type="PANTHER" id="PTHR11579">
    <property type="entry name" value="PROTEIN-L-ISOASPARTATE O-METHYLTRANSFERASE"/>
    <property type="match status" value="1"/>
</dbReference>
<evidence type="ECO:0000256" key="9">
    <source>
        <dbReference type="ARBA" id="ARBA00030757"/>
    </source>
</evidence>
<dbReference type="GO" id="GO:0005737">
    <property type="term" value="C:cytoplasm"/>
    <property type="evidence" value="ECO:0007669"/>
    <property type="project" value="UniProtKB-SubCell"/>
</dbReference>